<reference evidence="8 9" key="1">
    <citation type="submission" date="2018-12" db="EMBL/GenBank/DDBJ databases">
        <title>The whole draft genome of Aquabacterium sp. SJQ9.</title>
        <authorList>
            <person name="Sun L."/>
            <person name="Gao X."/>
            <person name="Chen W."/>
            <person name="Huang K."/>
        </authorList>
    </citation>
    <scope>NUCLEOTIDE SEQUENCE [LARGE SCALE GENOMIC DNA]</scope>
    <source>
        <strain evidence="8 9">SJQ9</strain>
    </source>
</reference>
<keyword evidence="4" id="KW-0597">Phosphoprotein</keyword>
<proteinExistence type="predicted"/>
<evidence type="ECO:0000256" key="1">
    <source>
        <dbReference type="ARBA" id="ARBA00023015"/>
    </source>
</evidence>
<dbReference type="SUPFAM" id="SSF46894">
    <property type="entry name" value="C-terminal effector domain of the bipartite response regulators"/>
    <property type="match status" value="1"/>
</dbReference>
<feature type="modified residue" description="4-aspartylphosphate" evidence="4">
    <location>
        <position position="56"/>
    </location>
</feature>
<evidence type="ECO:0000256" key="4">
    <source>
        <dbReference type="PROSITE-ProRule" id="PRU00169"/>
    </source>
</evidence>
<evidence type="ECO:0000313" key="9">
    <source>
        <dbReference type="Proteomes" id="UP000269265"/>
    </source>
</evidence>
<evidence type="ECO:0000313" key="8">
    <source>
        <dbReference type="EMBL" id="RRS04993.1"/>
    </source>
</evidence>
<dbReference type="CDD" id="cd06170">
    <property type="entry name" value="LuxR_C_like"/>
    <property type="match status" value="1"/>
</dbReference>
<dbReference type="PANTHER" id="PTHR44688">
    <property type="entry name" value="DNA-BINDING TRANSCRIPTIONAL ACTIVATOR DEVR_DOSR"/>
    <property type="match status" value="1"/>
</dbReference>
<dbReference type="InterPro" id="IPR011006">
    <property type="entry name" value="CheY-like_superfamily"/>
</dbReference>
<accession>A0A426VDK9</accession>
<dbReference type="InterPro" id="IPR001789">
    <property type="entry name" value="Sig_transdc_resp-reg_receiver"/>
</dbReference>
<dbReference type="SMART" id="SM00421">
    <property type="entry name" value="HTH_LUXR"/>
    <property type="match status" value="1"/>
</dbReference>
<keyword evidence="2 8" id="KW-0238">DNA-binding</keyword>
<dbReference type="Gene3D" id="3.40.50.2300">
    <property type="match status" value="1"/>
</dbReference>
<dbReference type="OrthoDB" id="9129394at2"/>
<dbReference type="GO" id="GO:0000160">
    <property type="term" value="P:phosphorelay signal transduction system"/>
    <property type="evidence" value="ECO:0007669"/>
    <property type="project" value="InterPro"/>
</dbReference>
<dbReference type="AlphaFoldDB" id="A0A426VDK9"/>
<dbReference type="PROSITE" id="PS50110">
    <property type="entry name" value="RESPONSE_REGULATORY"/>
    <property type="match status" value="1"/>
</dbReference>
<evidence type="ECO:0000256" key="5">
    <source>
        <dbReference type="SAM" id="MobiDB-lite"/>
    </source>
</evidence>
<feature type="domain" description="Response regulatory" evidence="7">
    <location>
        <begin position="9"/>
        <end position="122"/>
    </location>
</feature>
<dbReference type="Pfam" id="PF00196">
    <property type="entry name" value="GerE"/>
    <property type="match status" value="1"/>
</dbReference>
<dbReference type="PANTHER" id="PTHR44688:SF16">
    <property type="entry name" value="DNA-BINDING TRANSCRIPTIONAL ACTIVATOR DEVR_DOSR"/>
    <property type="match status" value="1"/>
</dbReference>
<dbReference type="PRINTS" id="PR00038">
    <property type="entry name" value="HTHLUXR"/>
</dbReference>
<dbReference type="InterPro" id="IPR016032">
    <property type="entry name" value="Sig_transdc_resp-reg_C-effctor"/>
</dbReference>
<protein>
    <submittedName>
        <fullName evidence="8">DNA-binding response regulator</fullName>
    </submittedName>
</protein>
<feature type="domain" description="HTH luxR-type" evidence="6">
    <location>
        <begin position="138"/>
        <end position="203"/>
    </location>
</feature>
<dbReference type="Proteomes" id="UP000269265">
    <property type="component" value="Unassembled WGS sequence"/>
</dbReference>
<evidence type="ECO:0000259" key="7">
    <source>
        <dbReference type="PROSITE" id="PS50110"/>
    </source>
</evidence>
<dbReference type="SUPFAM" id="SSF52172">
    <property type="entry name" value="CheY-like"/>
    <property type="match status" value="1"/>
</dbReference>
<organism evidence="8 9">
    <name type="scientific">Aquabacterium soli</name>
    <dbReference type="NCBI Taxonomy" id="2493092"/>
    <lineage>
        <taxon>Bacteria</taxon>
        <taxon>Pseudomonadati</taxon>
        <taxon>Pseudomonadota</taxon>
        <taxon>Betaproteobacteria</taxon>
        <taxon>Burkholderiales</taxon>
        <taxon>Aquabacterium</taxon>
    </lineage>
</organism>
<keyword evidence="3" id="KW-0804">Transcription</keyword>
<dbReference type="RefSeq" id="WP_125242811.1">
    <property type="nucleotide sequence ID" value="NZ_RSED01000005.1"/>
</dbReference>
<dbReference type="InterPro" id="IPR000792">
    <property type="entry name" value="Tscrpt_reg_LuxR_C"/>
</dbReference>
<dbReference type="GO" id="GO:0003677">
    <property type="term" value="F:DNA binding"/>
    <property type="evidence" value="ECO:0007669"/>
    <property type="project" value="UniProtKB-KW"/>
</dbReference>
<dbReference type="PROSITE" id="PS00622">
    <property type="entry name" value="HTH_LUXR_1"/>
    <property type="match status" value="1"/>
</dbReference>
<evidence type="ECO:0000259" key="6">
    <source>
        <dbReference type="PROSITE" id="PS50043"/>
    </source>
</evidence>
<keyword evidence="9" id="KW-1185">Reference proteome</keyword>
<feature type="region of interest" description="Disordered" evidence="5">
    <location>
        <begin position="209"/>
        <end position="233"/>
    </location>
</feature>
<keyword evidence="1" id="KW-0805">Transcription regulation</keyword>
<sequence>MPLHHPCLKVLIAYEDPLVSIGLHTVFNERADILVVCASMLNGRYVEPLVDVVIADLACGLRIAAERRQLERTVRAPAARLLVITPHDTEENVRAALDAGIQGYIGLGSPVQELIEAVRSVAAGGRYLCAQATQRVADSLTRASLTARERQVLGLVAAGCSNKDISAALAISLSTVKAHVKALLDKLGASSRTQATSLAVSRGLITASSLPHPKAPSAPSVAPIPTRSQGRRPWQHAWMARIQAETPLAKL</sequence>
<comment type="caution">
    <text evidence="8">The sequence shown here is derived from an EMBL/GenBank/DDBJ whole genome shotgun (WGS) entry which is preliminary data.</text>
</comment>
<name>A0A426VDK9_9BURK</name>
<gene>
    <name evidence="8" type="ORF">EIP75_08475</name>
</gene>
<dbReference type="GO" id="GO:0006355">
    <property type="term" value="P:regulation of DNA-templated transcription"/>
    <property type="evidence" value="ECO:0007669"/>
    <property type="project" value="InterPro"/>
</dbReference>
<evidence type="ECO:0000256" key="2">
    <source>
        <dbReference type="ARBA" id="ARBA00023125"/>
    </source>
</evidence>
<dbReference type="EMBL" id="RSED01000005">
    <property type="protein sequence ID" value="RRS04993.1"/>
    <property type="molecule type" value="Genomic_DNA"/>
</dbReference>
<dbReference type="PROSITE" id="PS50043">
    <property type="entry name" value="HTH_LUXR_2"/>
    <property type="match status" value="1"/>
</dbReference>
<evidence type="ECO:0000256" key="3">
    <source>
        <dbReference type="ARBA" id="ARBA00023163"/>
    </source>
</evidence>